<dbReference type="Gene3D" id="3.30.460.10">
    <property type="entry name" value="Beta Polymerase, domain 2"/>
    <property type="match status" value="1"/>
</dbReference>
<protein>
    <recommendedName>
        <fullName evidence="3">GrpB family protein</fullName>
    </recommendedName>
</protein>
<proteinExistence type="predicted"/>
<dbReference type="SUPFAM" id="SSF81301">
    <property type="entry name" value="Nucleotidyltransferase"/>
    <property type="match status" value="1"/>
</dbReference>
<name>A0A6P1THK7_9FIRM</name>
<keyword evidence="2" id="KW-1185">Reference proteome</keyword>
<dbReference type="RefSeq" id="WP_161836266.1">
    <property type="nucleotide sequence ID" value="NZ_CP048000.1"/>
</dbReference>
<reference evidence="1 2" key="1">
    <citation type="submission" date="2020-01" db="EMBL/GenBank/DDBJ databases">
        <title>Genome analysis of Anaerocolumna sp. CBA3638.</title>
        <authorList>
            <person name="Kim J."/>
            <person name="Roh S.W."/>
        </authorList>
    </citation>
    <scope>NUCLEOTIDE SEQUENCE [LARGE SCALE GENOMIC DNA]</scope>
    <source>
        <strain evidence="1 2">CBA3638</strain>
    </source>
</reference>
<dbReference type="Pfam" id="PF04229">
    <property type="entry name" value="GrpB"/>
    <property type="match status" value="1"/>
</dbReference>
<dbReference type="InterPro" id="IPR007344">
    <property type="entry name" value="GrpB/CoaE"/>
</dbReference>
<accession>A0A6P1THK7</accession>
<dbReference type="Proteomes" id="UP000464314">
    <property type="component" value="Chromosome"/>
</dbReference>
<dbReference type="EMBL" id="CP048000">
    <property type="protein sequence ID" value="QHQ59569.1"/>
    <property type="molecule type" value="Genomic_DNA"/>
</dbReference>
<dbReference type="PANTHER" id="PTHR34822">
    <property type="entry name" value="GRPB DOMAIN PROTEIN (AFU_ORTHOLOGUE AFUA_1G01530)"/>
    <property type="match status" value="1"/>
</dbReference>
<evidence type="ECO:0000313" key="1">
    <source>
        <dbReference type="EMBL" id="QHQ59569.1"/>
    </source>
</evidence>
<gene>
    <name evidence="1" type="ORF">Ana3638_01115</name>
</gene>
<dbReference type="AlphaFoldDB" id="A0A6P1THK7"/>
<organism evidence="1 2">
    <name type="scientific">Anaerocolumna sedimenticola</name>
    <dbReference type="NCBI Taxonomy" id="2696063"/>
    <lineage>
        <taxon>Bacteria</taxon>
        <taxon>Bacillati</taxon>
        <taxon>Bacillota</taxon>
        <taxon>Clostridia</taxon>
        <taxon>Lachnospirales</taxon>
        <taxon>Lachnospiraceae</taxon>
        <taxon>Anaerocolumna</taxon>
    </lineage>
</organism>
<dbReference type="PANTHER" id="PTHR34822:SF1">
    <property type="entry name" value="GRPB FAMILY PROTEIN"/>
    <property type="match status" value="1"/>
</dbReference>
<evidence type="ECO:0000313" key="2">
    <source>
        <dbReference type="Proteomes" id="UP000464314"/>
    </source>
</evidence>
<sequence length="171" mass="20302">MKKVIVVPYDKSWKTEFEKIKEELLYVLNGHIISIEHVGSTSVEGLAAKPIIDIDIIIKDYNSFELIKSKLDSIDYFYEGDLGIKDRQVFKYEYKPNLMKHHLYVCPEYSEELKRHIAFRDYLRMNQKDRDWYGEVKLLAAKYYPEDIDSYMKAKKPCGAEILRRCGLYKI</sequence>
<evidence type="ECO:0008006" key="3">
    <source>
        <dbReference type="Google" id="ProtNLM"/>
    </source>
</evidence>
<dbReference type="KEGG" id="anr:Ana3638_01115"/>
<dbReference type="InterPro" id="IPR043519">
    <property type="entry name" value="NT_sf"/>
</dbReference>